<dbReference type="WBParaSite" id="SVE_1840000.1">
    <property type="protein sequence ID" value="SVE_1840000.1"/>
    <property type="gene ID" value="SVE_1840000"/>
</dbReference>
<keyword evidence="1" id="KW-1185">Reference proteome</keyword>
<sequence length="70" mass="7915">MGMQQEASERDTAQKLYDQLRNSTESCFFSNYSSLANGTTSPHLWPESEHLNLLLSEYGGNDEKIKTKVS</sequence>
<protein>
    <submittedName>
        <fullName evidence="2">Ovule protein</fullName>
    </submittedName>
</protein>
<name>A0A0K0G113_STRVS</name>
<evidence type="ECO:0000313" key="2">
    <source>
        <dbReference type="WBParaSite" id="SVE_1840000.1"/>
    </source>
</evidence>
<dbReference type="AlphaFoldDB" id="A0A0K0G113"/>
<reference evidence="1" key="1">
    <citation type="submission" date="2014-07" db="EMBL/GenBank/DDBJ databases">
        <authorList>
            <person name="Martin A.A"/>
            <person name="De Silva N."/>
        </authorList>
    </citation>
    <scope>NUCLEOTIDE SEQUENCE</scope>
</reference>
<organism evidence="1 2">
    <name type="scientific">Strongyloides venezuelensis</name>
    <name type="common">Threadworm</name>
    <dbReference type="NCBI Taxonomy" id="75913"/>
    <lineage>
        <taxon>Eukaryota</taxon>
        <taxon>Metazoa</taxon>
        <taxon>Ecdysozoa</taxon>
        <taxon>Nematoda</taxon>
        <taxon>Chromadorea</taxon>
        <taxon>Rhabditida</taxon>
        <taxon>Tylenchina</taxon>
        <taxon>Panagrolaimomorpha</taxon>
        <taxon>Strongyloidoidea</taxon>
        <taxon>Strongyloididae</taxon>
        <taxon>Strongyloides</taxon>
    </lineage>
</organism>
<accession>A0A0K0G113</accession>
<reference evidence="2" key="2">
    <citation type="submission" date="2015-08" db="UniProtKB">
        <authorList>
            <consortium name="WormBaseParasite"/>
        </authorList>
    </citation>
    <scope>IDENTIFICATION</scope>
</reference>
<evidence type="ECO:0000313" key="1">
    <source>
        <dbReference type="Proteomes" id="UP000035680"/>
    </source>
</evidence>
<dbReference type="Proteomes" id="UP000035680">
    <property type="component" value="Unassembled WGS sequence"/>
</dbReference>
<proteinExistence type="predicted"/>